<organism evidence="2 3">
    <name type="scientific">Helicoverpa armigera</name>
    <name type="common">Cotton bollworm</name>
    <name type="synonym">Heliothis armigera</name>
    <dbReference type="NCBI Taxonomy" id="29058"/>
    <lineage>
        <taxon>Eukaryota</taxon>
        <taxon>Metazoa</taxon>
        <taxon>Ecdysozoa</taxon>
        <taxon>Arthropoda</taxon>
        <taxon>Hexapoda</taxon>
        <taxon>Insecta</taxon>
        <taxon>Pterygota</taxon>
        <taxon>Neoptera</taxon>
        <taxon>Endopterygota</taxon>
        <taxon>Lepidoptera</taxon>
        <taxon>Glossata</taxon>
        <taxon>Ditrysia</taxon>
        <taxon>Noctuoidea</taxon>
        <taxon>Noctuidae</taxon>
        <taxon>Heliothinae</taxon>
        <taxon>Helicoverpa</taxon>
    </lineage>
</organism>
<sequence>MGVLRNKSFEDERQRRLERPPSREIEEGPRASGSGPMPVVPRGRATEPQPLPPSMEDMDKYMEYLHEMIKKPHSPEEIEDLNRVFRQTFNEMKELLEYAKNKYK</sequence>
<evidence type="ECO:0000313" key="3">
    <source>
        <dbReference type="Proteomes" id="UP000249218"/>
    </source>
</evidence>
<evidence type="ECO:0000256" key="1">
    <source>
        <dbReference type="SAM" id="MobiDB-lite"/>
    </source>
</evidence>
<feature type="compositionally biased region" description="Basic and acidic residues" evidence="1">
    <location>
        <begin position="7"/>
        <end position="29"/>
    </location>
</feature>
<protein>
    <submittedName>
        <fullName evidence="2">Uncharacterized protein</fullName>
    </submittedName>
</protein>
<reference evidence="2 3" key="1">
    <citation type="journal article" date="2017" name="BMC Biol.">
        <title>Genomic innovations, transcriptional plasticity and gene loss underlying the evolution and divergence of two highly polyphagous and invasive Helicoverpa pest species.</title>
        <authorList>
            <person name="Pearce S.L."/>
            <person name="Clarke D.F."/>
            <person name="East P.D."/>
            <person name="Elfekih S."/>
            <person name="Gordon K.H."/>
            <person name="Jermiin L.S."/>
            <person name="McGaughran A."/>
            <person name="Oakeshott J.G."/>
            <person name="Papanikolaou A."/>
            <person name="Perera O.P."/>
            <person name="Rane R.V."/>
            <person name="Richards S."/>
            <person name="Tay W.T."/>
            <person name="Walsh T.K."/>
            <person name="Anderson A."/>
            <person name="Anderson C.J."/>
            <person name="Asgari S."/>
            <person name="Board P.G."/>
            <person name="Bretschneider A."/>
            <person name="Campbell P.M."/>
            <person name="Chertemps T."/>
            <person name="Christeller J.T."/>
            <person name="Coppin C.W."/>
            <person name="Downes S.J."/>
            <person name="Duan G."/>
            <person name="Farnsworth C.A."/>
            <person name="Good R.T."/>
            <person name="Han L.B."/>
            <person name="Han Y.C."/>
            <person name="Hatje K."/>
            <person name="Horne I."/>
            <person name="Huang Y.P."/>
            <person name="Hughes D.S."/>
            <person name="Jacquin-Joly E."/>
            <person name="James W."/>
            <person name="Jhangiani S."/>
            <person name="Kollmar M."/>
            <person name="Kuwar S.S."/>
            <person name="Li S."/>
            <person name="Liu N.Y."/>
            <person name="Maibeche M.T."/>
            <person name="Miller J.R."/>
            <person name="Montagne N."/>
            <person name="Perry T."/>
            <person name="Qu J."/>
            <person name="Song S.V."/>
            <person name="Sutton G.G."/>
            <person name="Vogel H."/>
            <person name="Walenz B.P."/>
            <person name="Xu W."/>
            <person name="Zhang H.J."/>
            <person name="Zou Z."/>
            <person name="Batterham P."/>
            <person name="Edwards O.R."/>
            <person name="Feyereisen R."/>
            <person name="Gibbs R.A."/>
            <person name="Heckel D.G."/>
            <person name="McGrath A."/>
            <person name="Robin C."/>
            <person name="Scherer S.E."/>
            <person name="Worley K.C."/>
            <person name="Wu Y.D."/>
        </authorList>
    </citation>
    <scope>NUCLEOTIDE SEQUENCE [LARGE SCALE GENOMIC DNA]</scope>
    <source>
        <strain evidence="2">Harm_GR_Male_#8</strain>
        <tissue evidence="2">Whole organism</tissue>
    </source>
</reference>
<feature type="region of interest" description="Disordered" evidence="1">
    <location>
        <begin position="1"/>
        <end position="56"/>
    </location>
</feature>
<gene>
    <name evidence="2" type="primary">HaOG214487</name>
    <name evidence="2" type="ORF">B5X24_HaOG214487</name>
</gene>
<accession>A0A2W1BDI4</accession>
<dbReference type="EMBL" id="KZ150408">
    <property type="protein sequence ID" value="PZC70996.1"/>
    <property type="molecule type" value="Genomic_DNA"/>
</dbReference>
<dbReference type="AlphaFoldDB" id="A0A2W1BDI4"/>
<dbReference type="Proteomes" id="UP000249218">
    <property type="component" value="Unassembled WGS sequence"/>
</dbReference>
<name>A0A2W1BDI4_HELAM</name>
<proteinExistence type="predicted"/>
<keyword evidence="3" id="KW-1185">Reference proteome</keyword>
<evidence type="ECO:0000313" key="2">
    <source>
        <dbReference type="EMBL" id="PZC70996.1"/>
    </source>
</evidence>